<dbReference type="EMBL" id="JABTTQ020000003">
    <property type="protein sequence ID" value="KAK6160961.1"/>
    <property type="molecule type" value="Genomic_DNA"/>
</dbReference>
<keyword evidence="6" id="KW-1185">Reference proteome</keyword>
<dbReference type="PROSITE" id="PS50020">
    <property type="entry name" value="WW_DOMAIN_2"/>
    <property type="match status" value="1"/>
</dbReference>
<evidence type="ECO:0000313" key="5">
    <source>
        <dbReference type="EMBL" id="KAK6160961.1"/>
    </source>
</evidence>
<feature type="compositionally biased region" description="Polar residues" evidence="2">
    <location>
        <begin position="13"/>
        <end position="27"/>
    </location>
</feature>
<feature type="compositionally biased region" description="Gly residues" evidence="2">
    <location>
        <begin position="93"/>
        <end position="102"/>
    </location>
</feature>
<protein>
    <submittedName>
        <fullName evidence="5">Uncharacterized protein</fullName>
    </submittedName>
</protein>
<feature type="region of interest" description="Disordered" evidence="2">
    <location>
        <begin position="341"/>
        <end position="428"/>
    </location>
</feature>
<dbReference type="InterPro" id="IPR001202">
    <property type="entry name" value="WW_dom"/>
</dbReference>
<feature type="compositionally biased region" description="Low complexity" evidence="2">
    <location>
        <begin position="515"/>
        <end position="527"/>
    </location>
</feature>
<feature type="domain" description="RRM" evidence="4">
    <location>
        <begin position="240"/>
        <end position="357"/>
    </location>
</feature>
<dbReference type="Pfam" id="PF00397">
    <property type="entry name" value="WW"/>
    <property type="match status" value="1"/>
</dbReference>
<keyword evidence="1" id="KW-0694">RNA-binding</keyword>
<feature type="domain" description="WW" evidence="3">
    <location>
        <begin position="619"/>
        <end position="652"/>
    </location>
</feature>
<evidence type="ECO:0000259" key="4">
    <source>
        <dbReference type="PROSITE" id="PS50102"/>
    </source>
</evidence>
<dbReference type="PROSITE" id="PS50102">
    <property type="entry name" value="RRM"/>
    <property type="match status" value="1"/>
</dbReference>
<gene>
    <name evidence="5" type="ORF">DH2020_004342</name>
</gene>
<feature type="compositionally biased region" description="Polar residues" evidence="2">
    <location>
        <begin position="448"/>
        <end position="496"/>
    </location>
</feature>
<accession>A0ABR0XP71</accession>
<feature type="region of interest" description="Disordered" evidence="2">
    <location>
        <begin position="212"/>
        <end position="237"/>
    </location>
</feature>
<dbReference type="PANTHER" id="PTHR15241:SF386">
    <property type="entry name" value="RNA-BINDING REGION RNP-1 DOMAIN-CONTAINING PROTEIN-RELATED"/>
    <property type="match status" value="1"/>
</dbReference>
<evidence type="ECO:0000313" key="6">
    <source>
        <dbReference type="Proteomes" id="UP001318860"/>
    </source>
</evidence>
<dbReference type="SMART" id="SM00360">
    <property type="entry name" value="RRM"/>
    <property type="match status" value="1"/>
</dbReference>
<dbReference type="InterPro" id="IPR036020">
    <property type="entry name" value="WW_dom_sf"/>
</dbReference>
<dbReference type="PANTHER" id="PTHR15241">
    <property type="entry name" value="TRANSFORMER-2-RELATED"/>
    <property type="match status" value="1"/>
</dbReference>
<reference evidence="5 6" key="1">
    <citation type="journal article" date="2021" name="Comput. Struct. Biotechnol. J.">
        <title>De novo genome assembly of the potent medicinal plant Rehmannia glutinosa using nanopore technology.</title>
        <authorList>
            <person name="Ma L."/>
            <person name="Dong C."/>
            <person name="Song C."/>
            <person name="Wang X."/>
            <person name="Zheng X."/>
            <person name="Niu Y."/>
            <person name="Chen S."/>
            <person name="Feng W."/>
        </authorList>
    </citation>
    <scope>NUCLEOTIDE SEQUENCE [LARGE SCALE GENOMIC DNA]</scope>
    <source>
        <strain evidence="5">DH-2019</strain>
    </source>
</reference>
<dbReference type="Proteomes" id="UP001318860">
    <property type="component" value="Unassembled WGS sequence"/>
</dbReference>
<feature type="region of interest" description="Disordered" evidence="2">
    <location>
        <begin position="655"/>
        <end position="675"/>
    </location>
</feature>
<dbReference type="InterPro" id="IPR000504">
    <property type="entry name" value="RRM_dom"/>
</dbReference>
<dbReference type="InterPro" id="IPR035979">
    <property type="entry name" value="RBD_domain_sf"/>
</dbReference>
<dbReference type="SMART" id="SM00456">
    <property type="entry name" value="WW"/>
    <property type="match status" value="1"/>
</dbReference>
<comment type="caution">
    <text evidence="5">The sequence shown here is derived from an EMBL/GenBank/DDBJ whole genome shotgun (WGS) entry which is preliminary data.</text>
</comment>
<proteinExistence type="predicted"/>
<dbReference type="Gene3D" id="2.20.70.10">
    <property type="match status" value="1"/>
</dbReference>
<feature type="compositionally biased region" description="Low complexity" evidence="2">
    <location>
        <begin position="658"/>
        <end position="675"/>
    </location>
</feature>
<feature type="region of interest" description="Disordered" evidence="2">
    <location>
        <begin position="569"/>
        <end position="610"/>
    </location>
</feature>
<dbReference type="Gene3D" id="3.30.70.330">
    <property type="match status" value="1"/>
</dbReference>
<dbReference type="CDD" id="cd00201">
    <property type="entry name" value="WW"/>
    <property type="match status" value="1"/>
</dbReference>
<dbReference type="Pfam" id="PF00076">
    <property type="entry name" value="RRM_1"/>
    <property type="match status" value="1"/>
</dbReference>
<dbReference type="InterPro" id="IPR012677">
    <property type="entry name" value="Nucleotide-bd_a/b_plait_sf"/>
</dbReference>
<name>A0ABR0XP71_REHGL</name>
<feature type="compositionally biased region" description="Polar residues" evidence="2">
    <location>
        <begin position="569"/>
        <end position="594"/>
    </location>
</feature>
<dbReference type="SUPFAM" id="SSF51045">
    <property type="entry name" value="WW domain"/>
    <property type="match status" value="1"/>
</dbReference>
<feature type="compositionally biased region" description="Pro residues" evidence="2">
    <location>
        <begin position="82"/>
        <end position="91"/>
    </location>
</feature>
<feature type="region of interest" description="Disordered" evidence="2">
    <location>
        <begin position="1"/>
        <end position="114"/>
    </location>
</feature>
<feature type="compositionally biased region" description="Basic and acidic residues" evidence="2">
    <location>
        <begin position="1"/>
        <end position="11"/>
    </location>
</feature>
<feature type="region of interest" description="Disordered" evidence="2">
    <location>
        <begin position="448"/>
        <end position="527"/>
    </location>
</feature>
<sequence>MDKFDRQRGGDRYSNNGEEPLHYNSSGRHSRGGGAPFHPHRQENYRDGGGGRNSPHNYRGGFSSGGGRGSGGGGRENHRPFDSPPSYPPPASGDGGVGGGGLRPISDGIGGFRPPVGAVVGEGFGPMGGSGGRGFRPMGGGGGGGFRPMGGEPGWVDGFQPMGGGSSDGGGFRPMGGGSSDGGGFRGSIDAGGFQPMGGSDGGMFGLDNYHMPPPLTGQKRGYPSSGTERSPGREGSSFAKLFVGSVPRTATEEDIRPLFDNHGHVLEVALIKDKRTGQQQGCCFIKYASSEEADRAIRGLHNQYTLPGIVYLFAGFYLIAGATEYKLFVGSLNKQATEKEVEEGCDQPLTVRFADPKRPRPGDSRPPDHGEPLRGSIPPNSWPPVSPQNLGPPSHAGKHGFGNQFPARSGDMAVSSTPRPLQSLQHLSSSVQLQPLNAASFSSVQSLQGSYMQPGQMQTPQSSGQTPHGQAPSSQQLPGRNGQFSVPLTQVQHNASLGPGQTPGLANQQPPPSQQLQPLSQSPSQLAQMLSQQKQTLQATFQSSQQALNQLQQQLQQLQPSNQNLTAHQGLQAAKQQSPWAGTLSQPVANTPGVQPAGNLPTTTSASATVPASNPAVATVNCNWTEHMSPDGYKYYYNSLTGESKWEKPEELTLYEQQQQQQKPSNQHPQVQAPQMQVQFQGQYPAQLHHQSKPLQQATQSSLIHCFGLVEYQELGYAQIPAETGPVNDPTRNQQMAACLEEDHGLFLKKMQRGKMYVKF</sequence>
<dbReference type="SUPFAM" id="SSF54928">
    <property type="entry name" value="RNA-binding domain, RBD"/>
    <property type="match status" value="1"/>
</dbReference>
<feature type="compositionally biased region" description="Gly residues" evidence="2">
    <location>
        <begin position="62"/>
        <end position="74"/>
    </location>
</feature>
<evidence type="ECO:0000259" key="3">
    <source>
        <dbReference type="PROSITE" id="PS50020"/>
    </source>
</evidence>
<feature type="compositionally biased region" description="Basic and acidic residues" evidence="2">
    <location>
        <begin position="355"/>
        <end position="373"/>
    </location>
</feature>
<evidence type="ECO:0000256" key="2">
    <source>
        <dbReference type="SAM" id="MobiDB-lite"/>
    </source>
</evidence>
<organism evidence="5 6">
    <name type="scientific">Rehmannia glutinosa</name>
    <name type="common">Chinese foxglove</name>
    <dbReference type="NCBI Taxonomy" id="99300"/>
    <lineage>
        <taxon>Eukaryota</taxon>
        <taxon>Viridiplantae</taxon>
        <taxon>Streptophyta</taxon>
        <taxon>Embryophyta</taxon>
        <taxon>Tracheophyta</taxon>
        <taxon>Spermatophyta</taxon>
        <taxon>Magnoliopsida</taxon>
        <taxon>eudicotyledons</taxon>
        <taxon>Gunneridae</taxon>
        <taxon>Pentapetalae</taxon>
        <taxon>asterids</taxon>
        <taxon>lamiids</taxon>
        <taxon>Lamiales</taxon>
        <taxon>Orobanchaceae</taxon>
        <taxon>Rehmannieae</taxon>
        <taxon>Rehmannia</taxon>
    </lineage>
</organism>
<evidence type="ECO:0000256" key="1">
    <source>
        <dbReference type="PROSITE-ProRule" id="PRU00176"/>
    </source>
</evidence>